<feature type="compositionally biased region" description="Pro residues" evidence="1">
    <location>
        <begin position="870"/>
        <end position="879"/>
    </location>
</feature>
<dbReference type="STRING" id="451.B6N58_08515"/>
<dbReference type="Gene3D" id="3.40.710.10">
    <property type="entry name" value="DD-peptidase/beta-lactamase superfamily"/>
    <property type="match status" value="1"/>
</dbReference>
<dbReference type="Proteomes" id="UP000032414">
    <property type="component" value="Chromosome I"/>
</dbReference>
<dbReference type="AlphaFoldDB" id="A0A098GFG0"/>
<dbReference type="InterPro" id="IPR012338">
    <property type="entry name" value="Beta-lactam/transpept-like"/>
</dbReference>
<dbReference type="Gene3D" id="3.40.50.1820">
    <property type="entry name" value="alpha/beta hydrolase"/>
    <property type="match status" value="1"/>
</dbReference>
<feature type="domain" description="Beta-lactamase-related" evidence="2">
    <location>
        <begin position="449"/>
        <end position="762"/>
    </location>
</feature>
<dbReference type="HOGENOM" id="CLU_327304_0_0_6"/>
<dbReference type="KEGG" id="tmc:LMI_1410"/>
<dbReference type="SUPFAM" id="SSF53474">
    <property type="entry name" value="alpha/beta-Hydrolases"/>
    <property type="match status" value="1"/>
</dbReference>
<evidence type="ECO:0000259" key="2">
    <source>
        <dbReference type="Pfam" id="PF00144"/>
    </source>
</evidence>
<name>A0A098GFG0_LEGMI</name>
<gene>
    <name evidence="3" type="ORF">LMI_1410</name>
</gene>
<feature type="compositionally biased region" description="Basic and acidic residues" evidence="1">
    <location>
        <begin position="838"/>
        <end position="849"/>
    </location>
</feature>
<protein>
    <recommendedName>
        <fullName evidence="2">Beta-lactamase-related domain-containing protein</fullName>
    </recommendedName>
</protein>
<accession>A0A098GFG0</accession>
<evidence type="ECO:0000256" key="1">
    <source>
        <dbReference type="SAM" id="MobiDB-lite"/>
    </source>
</evidence>
<reference evidence="4" key="1">
    <citation type="submission" date="2014-09" db="EMBL/GenBank/DDBJ databases">
        <authorList>
            <person name="Gomez-Valero L."/>
        </authorList>
    </citation>
    <scope>NUCLEOTIDE SEQUENCE [LARGE SCALE GENOMIC DNA]</scope>
    <source>
        <strain evidence="4">ATCC33218</strain>
    </source>
</reference>
<evidence type="ECO:0000313" key="3">
    <source>
        <dbReference type="EMBL" id="CEG60717.1"/>
    </source>
</evidence>
<dbReference type="InterPro" id="IPR000801">
    <property type="entry name" value="Esterase-like"/>
</dbReference>
<dbReference type="InterPro" id="IPR001466">
    <property type="entry name" value="Beta-lactam-related"/>
</dbReference>
<evidence type="ECO:0000313" key="4">
    <source>
        <dbReference type="Proteomes" id="UP000032414"/>
    </source>
</evidence>
<dbReference type="Pfam" id="PF00144">
    <property type="entry name" value="Beta-lactamase"/>
    <property type="match status" value="1"/>
</dbReference>
<feature type="region of interest" description="Disordered" evidence="1">
    <location>
        <begin position="836"/>
        <end position="879"/>
    </location>
</feature>
<dbReference type="PANTHER" id="PTHR48098">
    <property type="entry name" value="ENTEROCHELIN ESTERASE-RELATED"/>
    <property type="match status" value="1"/>
</dbReference>
<sequence length="879" mass="97106">MPESIKMAVVGESAGLVEVIVDNTSSEIMVTFVYTPDTKIPPPNEMLLGYHDEFGQEHSVSMAKGNNGQWVASRLMAPNESSDFYMHPNVKPGDLKQKPNIINKVALSDGKILWAVYENPELPEEMKGTIHKRVLNAEGVLSDPVDESYRLQPGEHIVEVYLPAGFNASEPKEYNIEVMLDGDMHLRQDAFGNGMGTKTIFDNLIAEGKMEPVVAVFIPPTPPTWEEGGWVSMPRLKEYGCSPETDAMLAKIPSALKRAGIPVTKDPQKIGLCGQSMGGLQAVYTAMMHPDVYGQVIAQSPSLWWGPSSERLSDKEVDVPVRYEDDRTWRAPLTNTEEQQYLLRMLKTGYDVFSKQVVPKGEVNVYLQAGIQETGEHGGEPVTPATILLARELNTECRLHPGGHASEPWSAGLALLLPQAHPNLVTAKNIDFKVYEVDEINGITRESTQQLTASAKIPGAAIASYSHDSQEAILTMSVGKTLGGGEFPSSPVDANTVFSAASLSKPVFAYLVLKLIESNKAKEAKHGLGEFSTEFNLKTPLYSVFQRQDGEIIPDDENPFLKKFAPEHWDWAKRLNAEMVLSHRTGLHIVDKEPFRFQFEPGANYAYSGPGIDCLQTAIEQLTGTNLQTLAQENVFGPQALNMPNSTYGPESIAANSLKTTAAEYAKLITTWINDDKLNYAFQPVEPIYSMKEDYFPFSEDKLVEEVVVQDIDRERVTWGLGIGLVKNERGDTIGAYHTGDMNEWRAGFGAQINPETKRCVATSVYCANSCNGHILAEHILPKALAPALNYFFPTYGFARSIEELDGTHFFGTNPKILNSELREKAYQTKTVTHHHKEQLQKLKAEDSRYVPGGALSSEMESQHQFTPTPTTPKPPGGK</sequence>
<dbReference type="InterPro" id="IPR050583">
    <property type="entry name" value="Mycobacterial_A85_antigen"/>
</dbReference>
<organism evidence="3 4">
    <name type="scientific">Legionella micdadei</name>
    <name type="common">Tatlockia micdadei</name>
    <dbReference type="NCBI Taxonomy" id="451"/>
    <lineage>
        <taxon>Bacteria</taxon>
        <taxon>Pseudomonadati</taxon>
        <taxon>Pseudomonadota</taxon>
        <taxon>Gammaproteobacteria</taxon>
        <taxon>Legionellales</taxon>
        <taxon>Legionellaceae</taxon>
        <taxon>Legionella</taxon>
    </lineage>
</organism>
<dbReference type="EMBL" id="LN614830">
    <property type="protein sequence ID" value="CEG60717.1"/>
    <property type="molecule type" value="Genomic_DNA"/>
</dbReference>
<dbReference type="PANTHER" id="PTHR48098:SF3">
    <property type="entry name" value="IRON(III) ENTEROBACTIN ESTERASE"/>
    <property type="match status" value="1"/>
</dbReference>
<dbReference type="InterPro" id="IPR029058">
    <property type="entry name" value="AB_hydrolase_fold"/>
</dbReference>
<dbReference type="Pfam" id="PF00756">
    <property type="entry name" value="Esterase"/>
    <property type="match status" value="1"/>
</dbReference>
<dbReference type="OrthoDB" id="119951at2"/>
<dbReference type="RefSeq" id="WP_052679480.1">
    <property type="nucleotide sequence ID" value="NZ_CP020614.1"/>
</dbReference>
<dbReference type="SUPFAM" id="SSF56601">
    <property type="entry name" value="beta-lactamase/transpeptidase-like"/>
    <property type="match status" value="1"/>
</dbReference>
<proteinExistence type="predicted"/>